<accession>A0ABT3Q024</accession>
<reference evidence="6 7" key="1">
    <citation type="submission" date="2021-11" db="EMBL/GenBank/DDBJ databases">
        <title>Aliifidinibius sp. nov., a new bacterium isolated from saline soil.</title>
        <authorList>
            <person name="Galisteo C."/>
            <person name="De La Haba R."/>
            <person name="Sanchez-Porro C."/>
            <person name="Ventosa A."/>
        </authorList>
    </citation>
    <scope>NUCLEOTIDE SEQUENCE [LARGE SCALE GENOMIC DNA]</scope>
    <source>
        <strain evidence="6 7">KACC 190600</strain>
    </source>
</reference>
<organism evidence="6 7">
    <name type="scientific">Fodinibius salicampi</name>
    <dbReference type="NCBI Taxonomy" id="1920655"/>
    <lineage>
        <taxon>Bacteria</taxon>
        <taxon>Pseudomonadati</taxon>
        <taxon>Balneolota</taxon>
        <taxon>Balneolia</taxon>
        <taxon>Balneolales</taxon>
        <taxon>Balneolaceae</taxon>
        <taxon>Fodinibius</taxon>
    </lineage>
</organism>
<evidence type="ECO:0000256" key="5">
    <source>
        <dbReference type="SAM" id="Phobius"/>
    </source>
</evidence>
<evidence type="ECO:0000256" key="2">
    <source>
        <dbReference type="ARBA" id="ARBA00022692"/>
    </source>
</evidence>
<evidence type="ECO:0000256" key="3">
    <source>
        <dbReference type="ARBA" id="ARBA00022989"/>
    </source>
</evidence>
<keyword evidence="2 5" id="KW-0812">Transmembrane</keyword>
<proteinExistence type="predicted"/>
<protein>
    <submittedName>
        <fullName evidence="6">Uncharacterized protein</fullName>
    </submittedName>
</protein>
<dbReference type="RefSeq" id="WP_265790021.1">
    <property type="nucleotide sequence ID" value="NZ_BAABRS010000002.1"/>
</dbReference>
<feature type="transmembrane region" description="Helical" evidence="5">
    <location>
        <begin position="26"/>
        <end position="44"/>
    </location>
</feature>
<evidence type="ECO:0000313" key="7">
    <source>
        <dbReference type="Proteomes" id="UP001207337"/>
    </source>
</evidence>
<keyword evidence="4 5" id="KW-0472">Membrane</keyword>
<dbReference type="Proteomes" id="UP001207337">
    <property type="component" value="Unassembled WGS sequence"/>
</dbReference>
<evidence type="ECO:0000313" key="6">
    <source>
        <dbReference type="EMBL" id="MCW9713386.1"/>
    </source>
</evidence>
<dbReference type="Gene3D" id="1.20.1080.10">
    <property type="entry name" value="Glycerol uptake facilitator protein"/>
    <property type="match status" value="1"/>
</dbReference>
<evidence type="ECO:0000256" key="1">
    <source>
        <dbReference type="ARBA" id="ARBA00004141"/>
    </source>
</evidence>
<dbReference type="EMBL" id="JAJNDC010000002">
    <property type="protein sequence ID" value="MCW9713386.1"/>
    <property type="molecule type" value="Genomic_DNA"/>
</dbReference>
<keyword evidence="3 5" id="KW-1133">Transmembrane helix</keyword>
<evidence type="ECO:0000256" key="4">
    <source>
        <dbReference type="ARBA" id="ARBA00023136"/>
    </source>
</evidence>
<comment type="subcellular location">
    <subcellularLocation>
        <location evidence="1">Membrane</location>
        <topology evidence="1">Multi-pass membrane protein</topology>
    </subcellularLocation>
</comment>
<name>A0ABT3Q024_9BACT</name>
<gene>
    <name evidence="6" type="ORF">LQ318_10750</name>
</gene>
<keyword evidence="7" id="KW-1185">Reference proteome</keyword>
<comment type="caution">
    <text evidence="6">The sequence shown here is derived from an EMBL/GenBank/DDBJ whole genome shotgun (WGS) entry which is preliminary data.</text>
</comment>
<sequence>MFSTDEIFFYRIVATAEEEFSRSDRLLFLSGLTAGLSMGLTFLARSTFMGAGPWDGSGLLGNLLYPLGFLLIV</sequence>
<dbReference type="InterPro" id="IPR023271">
    <property type="entry name" value="Aquaporin-like"/>
</dbReference>